<protein>
    <recommendedName>
        <fullName evidence="3">Response regulatory domain-containing protein</fullName>
    </recommendedName>
</protein>
<organism evidence="4">
    <name type="scientific">marine metagenome</name>
    <dbReference type="NCBI Taxonomy" id="408172"/>
    <lineage>
        <taxon>unclassified sequences</taxon>
        <taxon>metagenomes</taxon>
        <taxon>ecological metagenomes</taxon>
    </lineage>
</organism>
<evidence type="ECO:0000256" key="1">
    <source>
        <dbReference type="ARBA" id="ARBA00022553"/>
    </source>
</evidence>
<accession>A0A382PP18</accession>
<feature type="compositionally biased region" description="Acidic residues" evidence="2">
    <location>
        <begin position="208"/>
        <end position="222"/>
    </location>
</feature>
<feature type="compositionally biased region" description="Basic and acidic residues" evidence="2">
    <location>
        <begin position="176"/>
        <end position="188"/>
    </location>
</feature>
<dbReference type="SUPFAM" id="SSF52172">
    <property type="entry name" value="CheY-like"/>
    <property type="match status" value="1"/>
</dbReference>
<dbReference type="InterPro" id="IPR001789">
    <property type="entry name" value="Sig_transdc_resp-reg_receiver"/>
</dbReference>
<feature type="non-terminal residue" evidence="4">
    <location>
        <position position="257"/>
    </location>
</feature>
<feature type="compositionally biased region" description="Polar residues" evidence="2">
    <location>
        <begin position="190"/>
        <end position="201"/>
    </location>
</feature>
<proteinExistence type="predicted"/>
<name>A0A382PP18_9ZZZZ</name>
<evidence type="ECO:0000259" key="3">
    <source>
        <dbReference type="PROSITE" id="PS50110"/>
    </source>
</evidence>
<dbReference type="Gene3D" id="3.40.50.2300">
    <property type="match status" value="1"/>
</dbReference>
<keyword evidence="1" id="KW-0597">Phosphoprotein</keyword>
<dbReference type="Pfam" id="PF00072">
    <property type="entry name" value="Response_reg"/>
    <property type="match status" value="1"/>
</dbReference>
<dbReference type="EMBL" id="UINC01108434">
    <property type="protein sequence ID" value="SVC74530.1"/>
    <property type="molecule type" value="Genomic_DNA"/>
</dbReference>
<dbReference type="PROSITE" id="PS50110">
    <property type="entry name" value="RESPONSE_REGULATORY"/>
    <property type="match status" value="1"/>
</dbReference>
<evidence type="ECO:0000256" key="2">
    <source>
        <dbReference type="SAM" id="MobiDB-lite"/>
    </source>
</evidence>
<feature type="region of interest" description="Disordered" evidence="2">
    <location>
        <begin position="153"/>
        <end position="257"/>
    </location>
</feature>
<gene>
    <name evidence="4" type="ORF">METZ01_LOCUS327384</name>
</gene>
<feature type="compositionally biased region" description="Acidic residues" evidence="2">
    <location>
        <begin position="248"/>
        <end position="257"/>
    </location>
</feature>
<feature type="compositionally biased region" description="Acidic residues" evidence="2">
    <location>
        <begin position="231"/>
        <end position="240"/>
    </location>
</feature>
<dbReference type="SMART" id="SM00448">
    <property type="entry name" value="REC"/>
    <property type="match status" value="1"/>
</dbReference>
<dbReference type="PANTHER" id="PTHR44591">
    <property type="entry name" value="STRESS RESPONSE REGULATOR PROTEIN 1"/>
    <property type="match status" value="1"/>
</dbReference>
<dbReference type="GO" id="GO:0000160">
    <property type="term" value="P:phosphorelay signal transduction system"/>
    <property type="evidence" value="ECO:0007669"/>
    <property type="project" value="InterPro"/>
</dbReference>
<dbReference type="InterPro" id="IPR011006">
    <property type="entry name" value="CheY-like_superfamily"/>
</dbReference>
<dbReference type="CDD" id="cd00156">
    <property type="entry name" value="REC"/>
    <property type="match status" value="1"/>
</dbReference>
<dbReference type="InterPro" id="IPR050595">
    <property type="entry name" value="Bact_response_regulator"/>
</dbReference>
<reference evidence="4" key="1">
    <citation type="submission" date="2018-05" db="EMBL/GenBank/DDBJ databases">
        <authorList>
            <person name="Lanie J.A."/>
            <person name="Ng W.-L."/>
            <person name="Kazmierczak K.M."/>
            <person name="Andrzejewski T.M."/>
            <person name="Davidsen T.M."/>
            <person name="Wayne K.J."/>
            <person name="Tettelin H."/>
            <person name="Glass J.I."/>
            <person name="Rusch D."/>
            <person name="Podicherti R."/>
            <person name="Tsui H.-C.T."/>
            <person name="Winkler M.E."/>
        </authorList>
    </citation>
    <scope>NUCLEOTIDE SEQUENCE</scope>
</reference>
<evidence type="ECO:0000313" key="4">
    <source>
        <dbReference type="EMBL" id="SVC74530.1"/>
    </source>
</evidence>
<dbReference type="AlphaFoldDB" id="A0A382PP18"/>
<dbReference type="PANTHER" id="PTHR44591:SF3">
    <property type="entry name" value="RESPONSE REGULATORY DOMAIN-CONTAINING PROTEIN"/>
    <property type="match status" value="1"/>
</dbReference>
<sequence>MSKSILVLEQNPEIQGLIASSLNPEQIEIHQESNPNAFLKRARTLKPDLIFVGNSEEDEGYRTCRGIRAVQALRNTPLVMLSQASDKLDAKRLNELGIEDRIFKPFDASVFEENLRKHLSLRHPFRDEESEPFEHERTEVFDPELTGLMNEVHTPRQSRSPKQAGVSSGKKPVGRKLFEKRNIKEKIMAETQTPNSDQSQAEPLEVIDATEMDSLMLDDDIGDFSTPLEPLTEEELEMEQESAPVEESGNEEPEFSA</sequence>
<feature type="domain" description="Response regulatory" evidence="3">
    <location>
        <begin position="4"/>
        <end position="119"/>
    </location>
</feature>